<keyword evidence="4 6" id="KW-0808">Transferase</keyword>
<comment type="caution">
    <text evidence="6">Lacks conserved residue(s) required for the propagation of feature annotation.</text>
</comment>
<feature type="binding site" evidence="6">
    <location>
        <begin position="127"/>
        <end position="128"/>
    </location>
    <ligand>
        <name>S-adenosyl-L-methionine</name>
        <dbReference type="ChEBI" id="CHEBI:59789"/>
    </ligand>
</feature>
<evidence type="ECO:0000313" key="7">
    <source>
        <dbReference type="EMBL" id="MBC5852552.1"/>
    </source>
</evidence>
<evidence type="ECO:0000256" key="3">
    <source>
        <dbReference type="ARBA" id="ARBA00022603"/>
    </source>
</evidence>
<evidence type="ECO:0000256" key="5">
    <source>
        <dbReference type="ARBA" id="ARBA00022691"/>
    </source>
</evidence>
<dbReference type="HAMAP" id="MF_00074">
    <property type="entry name" value="16SrRNA_methyltr_G"/>
    <property type="match status" value="1"/>
</dbReference>
<evidence type="ECO:0000256" key="6">
    <source>
        <dbReference type="HAMAP-Rule" id="MF_00074"/>
    </source>
</evidence>
<dbReference type="SUPFAM" id="SSF53335">
    <property type="entry name" value="S-adenosyl-L-methionine-dependent methyltransferases"/>
    <property type="match status" value="1"/>
</dbReference>
<evidence type="ECO:0000256" key="4">
    <source>
        <dbReference type="ARBA" id="ARBA00022679"/>
    </source>
</evidence>
<dbReference type="CDD" id="cd02440">
    <property type="entry name" value="AdoMet_MTases"/>
    <property type="match status" value="1"/>
</dbReference>
<sequence>MNPLRSKLDALIAQTDLVVTDQQREQLVGYVELLNKWNKAYNLTSVRDPQEMLVKHILDSIVVSPYLQGQRFIDVGTGPGLPGIPLAIMNPDREFVLLDSLGKRIRFIKQVLHELRIDNVTALQSRVEEFKPEHGFDGVLSRAFASMLDMVEWCHHLPCAKQGVFLALKGQRPQEELNSLPEWCSVIDIKALKVPELEGERHLVILSRKG</sequence>
<proteinExistence type="inferred from homology"/>
<dbReference type="InterPro" id="IPR029063">
    <property type="entry name" value="SAM-dependent_MTases_sf"/>
</dbReference>
<reference evidence="7" key="1">
    <citation type="submission" date="2020-08" db="EMBL/GenBank/DDBJ databases">
        <title>Genome Sequencing and Pan-Genome Analysis of Migratory bird Vibrio Strains, Inner Mongolia.</title>
        <authorList>
            <person name="Zheng L."/>
        </authorList>
    </citation>
    <scope>NUCLEOTIDE SEQUENCE</scope>
    <source>
        <strain evidence="7">M13F</strain>
    </source>
</reference>
<organism evidence="7 8">
    <name type="scientific">Vibrio metschnikovii</name>
    <dbReference type="NCBI Taxonomy" id="28172"/>
    <lineage>
        <taxon>Bacteria</taxon>
        <taxon>Pseudomonadati</taxon>
        <taxon>Pseudomonadota</taxon>
        <taxon>Gammaproteobacteria</taxon>
        <taxon>Vibrionales</taxon>
        <taxon>Vibrionaceae</taxon>
        <taxon>Vibrio</taxon>
    </lineage>
</organism>
<evidence type="ECO:0000313" key="8">
    <source>
        <dbReference type="Proteomes" id="UP000615796"/>
    </source>
</evidence>
<protein>
    <recommendedName>
        <fullName evidence="6">Ribosomal RNA small subunit methyltransferase G</fullName>
        <ecNumber evidence="6">2.1.1.170</ecNumber>
    </recommendedName>
    <alternativeName>
        <fullName evidence="6">16S rRNA 7-methylguanosine methyltransferase</fullName>
        <shortName evidence="6">16S rRNA m7G methyltransferase</shortName>
    </alternativeName>
</protein>
<feature type="binding site" evidence="6">
    <location>
        <position position="142"/>
    </location>
    <ligand>
        <name>S-adenosyl-L-methionine</name>
        <dbReference type="ChEBI" id="CHEBI:59789"/>
    </ligand>
</feature>
<dbReference type="PIRSF" id="PIRSF003078">
    <property type="entry name" value="GidB"/>
    <property type="match status" value="1"/>
</dbReference>
<comment type="similarity">
    <text evidence="6">Belongs to the methyltransferase superfamily. RNA methyltransferase RsmG family.</text>
</comment>
<comment type="catalytic activity">
    <reaction evidence="6">
        <text>guanosine(527) in 16S rRNA + S-adenosyl-L-methionine = N(7)-methylguanosine(527) in 16S rRNA + S-adenosyl-L-homocysteine</text>
        <dbReference type="Rhea" id="RHEA:42732"/>
        <dbReference type="Rhea" id="RHEA-COMP:10209"/>
        <dbReference type="Rhea" id="RHEA-COMP:10210"/>
        <dbReference type="ChEBI" id="CHEBI:57856"/>
        <dbReference type="ChEBI" id="CHEBI:59789"/>
        <dbReference type="ChEBI" id="CHEBI:74269"/>
        <dbReference type="ChEBI" id="CHEBI:74480"/>
        <dbReference type="EC" id="2.1.1.170"/>
    </reaction>
</comment>
<name>A0A9X0RAP3_VIBME</name>
<gene>
    <name evidence="6 7" type="primary">rsmG</name>
    <name evidence="7" type="ORF">H8Q88_16745</name>
</gene>
<feature type="binding site" evidence="6">
    <location>
        <position position="76"/>
    </location>
    <ligand>
        <name>S-adenosyl-L-methionine</name>
        <dbReference type="ChEBI" id="CHEBI:59789"/>
    </ligand>
</feature>
<dbReference type="PANTHER" id="PTHR31760:SF0">
    <property type="entry name" value="S-ADENOSYL-L-METHIONINE-DEPENDENT METHYLTRANSFERASES SUPERFAMILY PROTEIN"/>
    <property type="match status" value="1"/>
</dbReference>
<feature type="binding site" evidence="6">
    <location>
        <position position="81"/>
    </location>
    <ligand>
        <name>S-adenosyl-L-methionine</name>
        <dbReference type="ChEBI" id="CHEBI:59789"/>
    </ligand>
</feature>
<keyword evidence="8" id="KW-1185">Reference proteome</keyword>
<dbReference type="GO" id="GO:0005829">
    <property type="term" value="C:cytosol"/>
    <property type="evidence" value="ECO:0007669"/>
    <property type="project" value="TreeGrafter"/>
</dbReference>
<dbReference type="InterPro" id="IPR003682">
    <property type="entry name" value="rRNA_ssu_MeTfrase_G"/>
</dbReference>
<accession>A0A9X0RAP3</accession>
<comment type="function">
    <text evidence="6">Specifically methylates the N7 position of guanine in position 527 of 16S rRNA.</text>
</comment>
<dbReference type="Proteomes" id="UP000615796">
    <property type="component" value="Unassembled WGS sequence"/>
</dbReference>
<keyword evidence="3 6" id="KW-0489">Methyltransferase</keyword>
<comment type="subcellular location">
    <subcellularLocation>
        <location evidence="6">Cytoplasm</location>
    </subcellularLocation>
</comment>
<dbReference type="GO" id="GO:0070043">
    <property type="term" value="F:rRNA (guanine-N7-)-methyltransferase activity"/>
    <property type="evidence" value="ECO:0007669"/>
    <property type="project" value="UniProtKB-UniRule"/>
</dbReference>
<evidence type="ECO:0000256" key="2">
    <source>
        <dbReference type="ARBA" id="ARBA00022552"/>
    </source>
</evidence>
<keyword evidence="5 6" id="KW-0949">S-adenosyl-L-methionine</keyword>
<dbReference type="FunFam" id="3.40.50.150:FF:000032">
    <property type="entry name" value="Ribosomal RNA small subunit methyltransferase G"/>
    <property type="match status" value="1"/>
</dbReference>
<evidence type="ECO:0000256" key="1">
    <source>
        <dbReference type="ARBA" id="ARBA00022490"/>
    </source>
</evidence>
<dbReference type="NCBIfam" id="TIGR00138">
    <property type="entry name" value="rsmG_gidB"/>
    <property type="match status" value="1"/>
</dbReference>
<dbReference type="EC" id="2.1.1.170" evidence="6"/>
<dbReference type="RefSeq" id="WP_072670264.1">
    <property type="nucleotide sequence ID" value="NZ_JACRUP010000015.1"/>
</dbReference>
<dbReference type="EMBL" id="JACRUP010000015">
    <property type="protein sequence ID" value="MBC5852552.1"/>
    <property type="molecule type" value="Genomic_DNA"/>
</dbReference>
<dbReference type="AlphaFoldDB" id="A0A9X0RAP3"/>
<dbReference type="Gene3D" id="3.40.50.150">
    <property type="entry name" value="Vaccinia Virus protein VP39"/>
    <property type="match status" value="1"/>
</dbReference>
<dbReference type="Pfam" id="PF02527">
    <property type="entry name" value="GidB"/>
    <property type="match status" value="1"/>
</dbReference>
<comment type="caution">
    <text evidence="7">The sequence shown here is derived from an EMBL/GenBank/DDBJ whole genome shotgun (WGS) entry which is preliminary data.</text>
</comment>
<keyword evidence="1 6" id="KW-0963">Cytoplasm</keyword>
<keyword evidence="2 6" id="KW-0698">rRNA processing</keyword>
<dbReference type="PANTHER" id="PTHR31760">
    <property type="entry name" value="S-ADENOSYL-L-METHIONINE-DEPENDENT METHYLTRANSFERASES SUPERFAMILY PROTEIN"/>
    <property type="match status" value="1"/>
</dbReference>